<dbReference type="EMBL" id="PVWG01000063">
    <property type="protein sequence ID" value="PSB15360.1"/>
    <property type="molecule type" value="Genomic_DNA"/>
</dbReference>
<dbReference type="AlphaFoldDB" id="A0A2T1D4F6"/>
<keyword evidence="2" id="KW-0255">Endonuclease</keyword>
<keyword evidence="3" id="KW-1185">Reference proteome</keyword>
<dbReference type="Pfam" id="PF05685">
    <property type="entry name" value="Uma2"/>
    <property type="match status" value="1"/>
</dbReference>
<dbReference type="Proteomes" id="UP000238634">
    <property type="component" value="Unassembled WGS sequence"/>
</dbReference>
<accession>A0A2T1D4F6</accession>
<name>A0A2T1D4F6_9CYAN</name>
<dbReference type="InterPro" id="IPR012296">
    <property type="entry name" value="Nuclease_put_TT1808"/>
</dbReference>
<dbReference type="PANTHER" id="PTHR47152">
    <property type="entry name" value="SLR2084 PROTEIN-RELATED"/>
    <property type="match status" value="1"/>
</dbReference>
<organism evidence="2 3">
    <name type="scientific">Phormidesmis priestleyi ULC007</name>
    <dbReference type="NCBI Taxonomy" id="1920490"/>
    <lineage>
        <taxon>Bacteria</taxon>
        <taxon>Bacillati</taxon>
        <taxon>Cyanobacteriota</taxon>
        <taxon>Cyanophyceae</taxon>
        <taxon>Leptolyngbyales</taxon>
        <taxon>Leptolyngbyaceae</taxon>
        <taxon>Phormidesmis</taxon>
    </lineage>
</organism>
<dbReference type="InterPro" id="IPR008538">
    <property type="entry name" value="Uma2"/>
</dbReference>
<dbReference type="OrthoDB" id="5768410at2"/>
<dbReference type="InterPro" id="IPR011335">
    <property type="entry name" value="Restrct_endonuc-II-like"/>
</dbReference>
<protein>
    <submittedName>
        <fullName evidence="2">Uma2 family endonuclease</fullName>
    </submittedName>
</protein>
<comment type="caution">
    <text evidence="2">The sequence shown here is derived from an EMBL/GenBank/DDBJ whole genome shotgun (WGS) entry which is preliminary data.</text>
</comment>
<reference evidence="2 3" key="1">
    <citation type="submission" date="2018-02" db="EMBL/GenBank/DDBJ databases">
        <authorList>
            <person name="Cohen D.B."/>
            <person name="Kent A.D."/>
        </authorList>
    </citation>
    <scope>NUCLEOTIDE SEQUENCE [LARGE SCALE GENOMIC DNA]</scope>
    <source>
        <strain evidence="2 3">ULC007</strain>
    </source>
</reference>
<evidence type="ECO:0000259" key="1">
    <source>
        <dbReference type="Pfam" id="PF05685"/>
    </source>
</evidence>
<feature type="domain" description="Putative restriction endonuclease" evidence="1">
    <location>
        <begin position="22"/>
        <end position="162"/>
    </location>
</feature>
<dbReference type="STRING" id="1920490.GCA_001895925_03018"/>
<dbReference type="PANTHER" id="PTHR47152:SF3">
    <property type="entry name" value="SLR1613 PROTEIN"/>
    <property type="match status" value="1"/>
</dbReference>
<evidence type="ECO:0000313" key="2">
    <source>
        <dbReference type="EMBL" id="PSB15360.1"/>
    </source>
</evidence>
<dbReference type="RefSeq" id="WP_073069698.1">
    <property type="nucleotide sequence ID" value="NZ_MPPI01000003.1"/>
</dbReference>
<keyword evidence="2" id="KW-0540">Nuclease</keyword>
<dbReference type="Gene3D" id="3.90.1570.10">
    <property type="entry name" value="tt1808, chain A"/>
    <property type="match status" value="1"/>
</dbReference>
<keyword evidence="2" id="KW-0378">Hydrolase</keyword>
<proteinExistence type="predicted"/>
<sequence>MNSPVLEKPTRQNSVLLYNLTWDALERLDVELEGTGARLIYLDGFLEITAPFFEEHEEPKCTVSRLIEAFMRERGIRFYIRGSTTLGKRKDGARREPDESYSLGTKKPIPDLVLEITVTSGGISKLEIYKRLKVPEVWFWEDGTISAYCLQENGYERVAQSSLLPDLDLVVLAQYSRMADQYDAVNEFTQVIRGM</sequence>
<dbReference type="GO" id="GO:0004519">
    <property type="term" value="F:endonuclease activity"/>
    <property type="evidence" value="ECO:0007669"/>
    <property type="project" value="UniProtKB-KW"/>
</dbReference>
<evidence type="ECO:0000313" key="3">
    <source>
        <dbReference type="Proteomes" id="UP000238634"/>
    </source>
</evidence>
<reference evidence="2 3" key="2">
    <citation type="submission" date="2018-03" db="EMBL/GenBank/DDBJ databases">
        <title>The ancient ancestry and fast evolution of plastids.</title>
        <authorList>
            <person name="Moore K.R."/>
            <person name="Magnabosco C."/>
            <person name="Momper L."/>
            <person name="Gold D.A."/>
            <person name="Bosak T."/>
            <person name="Fournier G.P."/>
        </authorList>
    </citation>
    <scope>NUCLEOTIDE SEQUENCE [LARGE SCALE GENOMIC DNA]</scope>
    <source>
        <strain evidence="2 3">ULC007</strain>
    </source>
</reference>
<dbReference type="CDD" id="cd06260">
    <property type="entry name" value="DUF820-like"/>
    <property type="match status" value="1"/>
</dbReference>
<dbReference type="SUPFAM" id="SSF52980">
    <property type="entry name" value="Restriction endonuclease-like"/>
    <property type="match status" value="1"/>
</dbReference>
<gene>
    <name evidence="2" type="ORF">C7B65_24640</name>
</gene>